<accession>A0A1F5R7Z3</accession>
<evidence type="ECO:0000313" key="2">
    <source>
        <dbReference type="Proteomes" id="UP000177230"/>
    </source>
</evidence>
<dbReference type="AlphaFoldDB" id="A0A1F5R7Z3"/>
<dbReference type="Gene3D" id="3.30.70.1230">
    <property type="entry name" value="Nucleotide cyclase"/>
    <property type="match status" value="1"/>
</dbReference>
<evidence type="ECO:0000313" key="1">
    <source>
        <dbReference type="EMBL" id="OGF10559.1"/>
    </source>
</evidence>
<dbReference type="SUPFAM" id="SSF55073">
    <property type="entry name" value="Nucleotide cyclase"/>
    <property type="match status" value="1"/>
</dbReference>
<comment type="caution">
    <text evidence="1">The sequence shown here is derived from an EMBL/GenBank/DDBJ whole genome shotgun (WGS) entry which is preliminary data.</text>
</comment>
<organism evidence="1 2">
    <name type="scientific">Candidatus Edwardsbacteria bacterium GWF2_54_11</name>
    <dbReference type="NCBI Taxonomy" id="1817851"/>
    <lineage>
        <taxon>Bacteria</taxon>
        <taxon>Candidatus Edwardsiibacteriota</taxon>
    </lineage>
</organism>
<sequence>MGLANDIRAEVKQTFSKQWEKRDGNKVPDTDDIALGNAAVVLKGTILYADLVESTLMVNSQQQHFAAEIYKTFLLTACKIIRDQGGTITAFDGDRVMAVYLGDNKNSAAAKSALKINWAVDKIINTELVAQYPNSDYRVKQAVGIDTSDLWVARTGIRGSNDLVWVGRAANYAAKLCSLRTGSSVSWITKDVFDVLNKEVKYGPNEQPMWQQSYWSAYNCYVFSSSWNWSID</sequence>
<reference evidence="1 2" key="1">
    <citation type="journal article" date="2016" name="Nat. Commun.">
        <title>Thousands of microbial genomes shed light on interconnected biogeochemical processes in an aquifer system.</title>
        <authorList>
            <person name="Anantharaman K."/>
            <person name="Brown C.T."/>
            <person name="Hug L.A."/>
            <person name="Sharon I."/>
            <person name="Castelle C.J."/>
            <person name="Probst A.J."/>
            <person name="Thomas B.C."/>
            <person name="Singh A."/>
            <person name="Wilkins M.J."/>
            <person name="Karaoz U."/>
            <person name="Brodie E.L."/>
            <person name="Williams K.H."/>
            <person name="Hubbard S.S."/>
            <person name="Banfield J.F."/>
        </authorList>
    </citation>
    <scope>NUCLEOTIDE SEQUENCE [LARGE SCALE GENOMIC DNA]</scope>
</reference>
<dbReference type="EMBL" id="MFFM01000038">
    <property type="protein sequence ID" value="OGF10559.1"/>
    <property type="molecule type" value="Genomic_DNA"/>
</dbReference>
<dbReference type="Proteomes" id="UP000177230">
    <property type="component" value="Unassembled WGS sequence"/>
</dbReference>
<name>A0A1F5R7Z3_9BACT</name>
<protein>
    <submittedName>
        <fullName evidence="1">Adenylate/guanylate cyclase</fullName>
    </submittedName>
</protein>
<gene>
    <name evidence="1" type="ORF">A2024_08985</name>
</gene>
<proteinExistence type="predicted"/>
<dbReference type="InterPro" id="IPR029787">
    <property type="entry name" value="Nucleotide_cyclase"/>
</dbReference>